<dbReference type="InterPro" id="IPR039424">
    <property type="entry name" value="SBP_5"/>
</dbReference>
<evidence type="ECO:0000313" key="3">
    <source>
        <dbReference type="EMBL" id="MBE1606153.1"/>
    </source>
</evidence>
<keyword evidence="4" id="KW-1185">Reference proteome</keyword>
<reference evidence="3" key="1">
    <citation type="submission" date="2020-10" db="EMBL/GenBank/DDBJ databases">
        <title>Sequencing the genomes of 1000 actinobacteria strains.</title>
        <authorList>
            <person name="Klenk H.-P."/>
        </authorList>
    </citation>
    <scope>NUCLEOTIDE SEQUENCE</scope>
    <source>
        <strain evidence="3">DSM 45354</strain>
    </source>
</reference>
<dbReference type="Gene3D" id="3.40.190.10">
    <property type="entry name" value="Periplasmic binding protein-like II"/>
    <property type="match status" value="1"/>
</dbReference>
<dbReference type="EMBL" id="JADBEM010000001">
    <property type="protein sequence ID" value="MBE1606153.1"/>
    <property type="molecule type" value="Genomic_DNA"/>
</dbReference>
<feature type="region of interest" description="Disordered" evidence="1">
    <location>
        <begin position="33"/>
        <end position="62"/>
    </location>
</feature>
<gene>
    <name evidence="3" type="ORF">HEB94_003001</name>
</gene>
<evidence type="ECO:0000259" key="2">
    <source>
        <dbReference type="Pfam" id="PF00496"/>
    </source>
</evidence>
<dbReference type="PANTHER" id="PTHR30290">
    <property type="entry name" value="PERIPLASMIC BINDING COMPONENT OF ABC TRANSPORTER"/>
    <property type="match status" value="1"/>
</dbReference>
<dbReference type="SUPFAM" id="SSF53850">
    <property type="entry name" value="Periplasmic binding protein-like II"/>
    <property type="match status" value="1"/>
</dbReference>
<dbReference type="Pfam" id="PF00496">
    <property type="entry name" value="SBP_bac_5"/>
    <property type="match status" value="1"/>
</dbReference>
<evidence type="ECO:0000313" key="4">
    <source>
        <dbReference type="Proteomes" id="UP000638648"/>
    </source>
</evidence>
<feature type="compositionally biased region" description="Gly residues" evidence="1">
    <location>
        <begin position="33"/>
        <end position="44"/>
    </location>
</feature>
<dbReference type="PROSITE" id="PS51257">
    <property type="entry name" value="PROKAR_LIPOPROTEIN"/>
    <property type="match status" value="1"/>
</dbReference>
<protein>
    <submittedName>
        <fullName evidence="3">Peptide/nickel transport system substrate-binding protein</fullName>
    </submittedName>
</protein>
<dbReference type="PANTHER" id="PTHR30290:SF62">
    <property type="entry name" value="OLIGOPEPTIDE ABC TRANSPORTER, PERIPLASMIC OLIGOPEPTIDE-BINDING PROTEIN"/>
    <property type="match status" value="1"/>
</dbReference>
<comment type="caution">
    <text evidence="3">The sequence shown here is derived from an EMBL/GenBank/DDBJ whole genome shotgun (WGS) entry which is preliminary data.</text>
</comment>
<dbReference type="GO" id="GO:1904680">
    <property type="term" value="F:peptide transmembrane transporter activity"/>
    <property type="evidence" value="ECO:0007669"/>
    <property type="project" value="TreeGrafter"/>
</dbReference>
<dbReference type="InterPro" id="IPR000914">
    <property type="entry name" value="SBP_5_dom"/>
</dbReference>
<dbReference type="RefSeq" id="WP_238361525.1">
    <property type="nucleotide sequence ID" value="NZ_BAABJL010000011.1"/>
</dbReference>
<evidence type="ECO:0000256" key="1">
    <source>
        <dbReference type="SAM" id="MobiDB-lite"/>
    </source>
</evidence>
<dbReference type="AlphaFoldDB" id="A0A927RJY2"/>
<sequence length="547" mass="60460">MKHPTDSSRRTFLVGSAMTAAVALLGGCAGDGGGGAKQAGGPPAGGKVKTPVGSETKALTPPAKFREAPMLTKLVEAGTLPPVEKRLPTKPYVVPHRWVKTGNYGGWLRMSTPDTANGQIRQYMYGHSPLRWLNDGMDIGPGLVESWESNDDASQWTLHFREGLRWSDGKTWTTADIMFWWEDLVLNEAHSAVPPDEMRSGKGTLAKVTAPDDFTLVLDYDAPAPLTADRLAMWVKGGNGDNGPIWMLPKHFAQQFHPKYNPKVGENWATAGGPFELNTDFARNPRCPTMTGWRLSAYREGQFLQWERNPYYWCVDREGGQLPYVDRLVMNAVKDPEVGKLQLQQGKFDYVHGPYASLSLADVSGLKSTSARSGMNVYLWDGGDGTGPTGFFFNYDYKDPAMRALIREPRFRQALSLAFNRAEVQKSVHFGTGELTTGTMSPKAIEYHVNAEGRKVYQQWRDSFVGPDPEQAKKLLDELGVVDKDGDGKRERPDGTKLAILTHAADAGQVTQQTNNLMRRDWEAIGWTSGWTRSRRSHSGHGGSPVT</sequence>
<dbReference type="PROSITE" id="PS51318">
    <property type="entry name" value="TAT"/>
    <property type="match status" value="1"/>
</dbReference>
<feature type="domain" description="Solute-binding protein family 5" evidence="2">
    <location>
        <begin position="139"/>
        <end position="526"/>
    </location>
</feature>
<dbReference type="Proteomes" id="UP000638648">
    <property type="component" value="Unassembled WGS sequence"/>
</dbReference>
<dbReference type="InterPro" id="IPR006311">
    <property type="entry name" value="TAT_signal"/>
</dbReference>
<name>A0A927RJY2_9ACTN</name>
<dbReference type="GO" id="GO:0015833">
    <property type="term" value="P:peptide transport"/>
    <property type="evidence" value="ECO:0007669"/>
    <property type="project" value="TreeGrafter"/>
</dbReference>
<accession>A0A927RJY2</accession>
<proteinExistence type="predicted"/>
<organism evidence="3 4">
    <name type="scientific">Actinopolymorpha pittospori</name>
    <dbReference type="NCBI Taxonomy" id="648752"/>
    <lineage>
        <taxon>Bacteria</taxon>
        <taxon>Bacillati</taxon>
        <taxon>Actinomycetota</taxon>
        <taxon>Actinomycetes</taxon>
        <taxon>Propionibacteriales</taxon>
        <taxon>Actinopolymorphaceae</taxon>
        <taxon>Actinopolymorpha</taxon>
    </lineage>
</organism>
<dbReference type="Gene3D" id="3.10.105.10">
    <property type="entry name" value="Dipeptide-binding Protein, Domain 3"/>
    <property type="match status" value="1"/>
</dbReference>